<evidence type="ECO:0000313" key="2">
    <source>
        <dbReference type="Proteomes" id="UP000076798"/>
    </source>
</evidence>
<organism evidence="1 2">
    <name type="scientific">Sistotremastrum suecicum HHB10207 ss-3</name>
    <dbReference type="NCBI Taxonomy" id="1314776"/>
    <lineage>
        <taxon>Eukaryota</taxon>
        <taxon>Fungi</taxon>
        <taxon>Dikarya</taxon>
        <taxon>Basidiomycota</taxon>
        <taxon>Agaricomycotina</taxon>
        <taxon>Agaricomycetes</taxon>
        <taxon>Sistotremastrales</taxon>
        <taxon>Sistotremastraceae</taxon>
        <taxon>Sistotremastrum</taxon>
    </lineage>
</organism>
<evidence type="ECO:0000313" key="1">
    <source>
        <dbReference type="EMBL" id="KZT33507.1"/>
    </source>
</evidence>
<name>A0A165YQW6_9AGAM</name>
<sequence>MKLAGIGAAIEKRSVLPTSHLWTHRDPPKLATLKARTALLLLVIYYGHINPRPSPANPSGLSVEPQTFAQLLLHEAHNLLKDLDWGCISNKSALLGINPILLYGFHCFENQEKWPAFEPIITKAINADRSPTSTEKKKSLHALGEDPTLFHSNSLKQQIWRRATFALIVLASLGSLAHYEISAAELELPLPLNIRYTDIEENNHILETVEAMEELSDAGLLIMNGRLAIAKSRLVSYIS</sequence>
<dbReference type="Proteomes" id="UP000076798">
    <property type="component" value="Unassembled WGS sequence"/>
</dbReference>
<keyword evidence="2" id="KW-1185">Reference proteome</keyword>
<accession>A0A165YQW6</accession>
<dbReference type="EMBL" id="KV428236">
    <property type="protein sequence ID" value="KZT33507.1"/>
    <property type="molecule type" value="Genomic_DNA"/>
</dbReference>
<gene>
    <name evidence="1" type="ORF">SISSUDRAFT_406206</name>
</gene>
<protein>
    <submittedName>
        <fullName evidence="1">Uncharacterized protein</fullName>
    </submittedName>
</protein>
<reference evidence="1 2" key="1">
    <citation type="journal article" date="2016" name="Mol. Biol. Evol.">
        <title>Comparative Genomics of Early-Diverging Mushroom-Forming Fungi Provides Insights into the Origins of Lignocellulose Decay Capabilities.</title>
        <authorList>
            <person name="Nagy L.G."/>
            <person name="Riley R."/>
            <person name="Tritt A."/>
            <person name="Adam C."/>
            <person name="Daum C."/>
            <person name="Floudas D."/>
            <person name="Sun H."/>
            <person name="Yadav J.S."/>
            <person name="Pangilinan J."/>
            <person name="Larsson K.H."/>
            <person name="Matsuura K."/>
            <person name="Barry K."/>
            <person name="Labutti K."/>
            <person name="Kuo R."/>
            <person name="Ohm R.A."/>
            <person name="Bhattacharya S.S."/>
            <person name="Shirouzu T."/>
            <person name="Yoshinaga Y."/>
            <person name="Martin F.M."/>
            <person name="Grigoriev I.V."/>
            <person name="Hibbett D.S."/>
        </authorList>
    </citation>
    <scope>NUCLEOTIDE SEQUENCE [LARGE SCALE GENOMIC DNA]</scope>
    <source>
        <strain evidence="1 2">HHB10207 ss-3</strain>
    </source>
</reference>
<dbReference type="AlphaFoldDB" id="A0A165YQW6"/>
<proteinExistence type="predicted"/>